<sequence length="51" mass="5862">MKNRPLTMDNRKISDGFGHRLAKLAFVGHPDVRQRTAIIYAFAVSFQRTKT</sequence>
<reference evidence="1" key="1">
    <citation type="submission" date="2021-08" db="EMBL/GenBank/DDBJ databases">
        <title>Genome of a novel bacterium of the phylum Verrucomicrobia, Oleiharenicola sp. KSB-15.</title>
        <authorList>
            <person name="Chung J.-H."/>
            <person name="Ahn J.-H."/>
            <person name="Yoon Y."/>
            <person name="Kim D.-Y."/>
            <person name="An S.-H."/>
            <person name="Park I."/>
            <person name="Yeon J."/>
        </authorList>
    </citation>
    <scope>NUCLEOTIDE SEQUENCE</scope>
    <source>
        <strain evidence="1">KSB-15</strain>
    </source>
</reference>
<dbReference type="EMBL" id="CP080507">
    <property type="protein sequence ID" value="QYM78145.1"/>
    <property type="molecule type" value="Genomic_DNA"/>
</dbReference>
<gene>
    <name evidence="1" type="ORF">K0B96_12605</name>
</gene>
<dbReference type="AlphaFoldDB" id="A0A8F9XGE7"/>
<accession>A0A8F9XGE7</accession>
<keyword evidence="2" id="KW-1185">Reference proteome</keyword>
<name>A0A8F9XGE7_9BACT</name>
<dbReference type="KEGG" id="ole:K0B96_12605"/>
<proteinExistence type="predicted"/>
<dbReference type="RefSeq" id="WP_220161249.1">
    <property type="nucleotide sequence ID" value="NZ_CP080507.1"/>
</dbReference>
<organism evidence="1 2">
    <name type="scientific">Horticoccus luteus</name>
    <dbReference type="NCBI Taxonomy" id="2862869"/>
    <lineage>
        <taxon>Bacteria</taxon>
        <taxon>Pseudomonadati</taxon>
        <taxon>Verrucomicrobiota</taxon>
        <taxon>Opitutia</taxon>
        <taxon>Opitutales</taxon>
        <taxon>Opitutaceae</taxon>
        <taxon>Horticoccus</taxon>
    </lineage>
</organism>
<evidence type="ECO:0000313" key="2">
    <source>
        <dbReference type="Proteomes" id="UP000825051"/>
    </source>
</evidence>
<dbReference type="Proteomes" id="UP000825051">
    <property type="component" value="Chromosome"/>
</dbReference>
<evidence type="ECO:0000313" key="1">
    <source>
        <dbReference type="EMBL" id="QYM78145.1"/>
    </source>
</evidence>
<protein>
    <submittedName>
        <fullName evidence="1">Uncharacterized protein</fullName>
    </submittedName>
</protein>